<dbReference type="RefSeq" id="WP_184382708.1">
    <property type="nucleotide sequence ID" value="NZ_BAABDB010000042.1"/>
</dbReference>
<organism evidence="2 3">
    <name type="scientific">Acetobacter lovaniensis</name>
    <dbReference type="NCBI Taxonomy" id="104100"/>
    <lineage>
        <taxon>Bacteria</taxon>
        <taxon>Pseudomonadati</taxon>
        <taxon>Pseudomonadota</taxon>
        <taxon>Alphaproteobacteria</taxon>
        <taxon>Acetobacterales</taxon>
        <taxon>Acetobacteraceae</taxon>
        <taxon>Acetobacter</taxon>
    </lineage>
</organism>
<protein>
    <submittedName>
        <fullName evidence="2">Uncharacterized protein</fullName>
    </submittedName>
</protein>
<reference evidence="2 3" key="1">
    <citation type="submission" date="2020-08" db="EMBL/GenBank/DDBJ databases">
        <title>Genomic Encyclopedia of Type Strains, Phase IV (KMG-IV): sequencing the most valuable type-strain genomes for metagenomic binning, comparative biology and taxonomic classification.</title>
        <authorList>
            <person name="Goeker M."/>
        </authorList>
    </citation>
    <scope>NUCLEOTIDE SEQUENCE [LARGE SCALE GENOMIC DNA]</scope>
    <source>
        <strain evidence="2 3">DSM 4491</strain>
    </source>
</reference>
<comment type="caution">
    <text evidence="2">The sequence shown here is derived from an EMBL/GenBank/DDBJ whole genome shotgun (WGS) entry which is preliminary data.</text>
</comment>
<name>A0A841QIA7_9PROT</name>
<feature type="region of interest" description="Disordered" evidence="1">
    <location>
        <begin position="1"/>
        <end position="26"/>
    </location>
</feature>
<evidence type="ECO:0000256" key="1">
    <source>
        <dbReference type="SAM" id="MobiDB-lite"/>
    </source>
</evidence>
<dbReference type="EMBL" id="JACHIE010000012">
    <property type="protein sequence ID" value="MBB6457883.1"/>
    <property type="molecule type" value="Genomic_DNA"/>
</dbReference>
<gene>
    <name evidence="2" type="ORF">HNR55_002487</name>
</gene>
<dbReference type="Proteomes" id="UP000578000">
    <property type="component" value="Unassembled WGS sequence"/>
</dbReference>
<sequence length="186" mass="20784">MQKTLTRPRYEIPVAEDNGPTPERAAKSVFTKGPPSKVLTAAQSLLNSEEITQEAFNAGECWHRDWVFAYRGVIEFPDNHASNTEVRHDDVSWLMTRANAAGRLRDVRDALGVCGEVRLKAMLVDELSFAKIGKAIFPALAESSARRKVATQCALVLEQLAEFYKSQWRKEKEKSCTPRAVMASNS</sequence>
<evidence type="ECO:0000313" key="3">
    <source>
        <dbReference type="Proteomes" id="UP000578000"/>
    </source>
</evidence>
<evidence type="ECO:0000313" key="2">
    <source>
        <dbReference type="EMBL" id="MBB6457883.1"/>
    </source>
</evidence>
<keyword evidence="3" id="KW-1185">Reference proteome</keyword>
<dbReference type="AlphaFoldDB" id="A0A841QIA7"/>
<accession>A0A841QIA7</accession>
<proteinExistence type="predicted"/>